<gene>
    <name evidence="1" type="ORF">FGADI_903</name>
</gene>
<dbReference type="OrthoDB" id="5064042at2759"/>
<reference evidence="1" key="2">
    <citation type="submission" date="2020-05" db="EMBL/GenBank/DDBJ databases">
        <authorList>
            <person name="Kim H.-S."/>
            <person name="Proctor R.H."/>
            <person name="Brown D.W."/>
        </authorList>
    </citation>
    <scope>NUCLEOTIDE SEQUENCE</scope>
    <source>
        <strain evidence="1">NRRL 45417</strain>
    </source>
</reference>
<protein>
    <submittedName>
        <fullName evidence="1">Uncharacterized protein</fullName>
    </submittedName>
</protein>
<keyword evidence="2" id="KW-1185">Reference proteome</keyword>
<reference evidence="1" key="1">
    <citation type="journal article" date="2020" name="BMC Genomics">
        <title>Correction to: Identification and distribution of gene clusters required for synthesis of sphingolipid metabolism inhibitors in diverse species of the filamentous fungus Fusarium.</title>
        <authorList>
            <person name="Kim H.S."/>
            <person name="Lohmar J.M."/>
            <person name="Busman M."/>
            <person name="Brown D.W."/>
            <person name="Naumann T.A."/>
            <person name="Divon H.H."/>
            <person name="Lysoe E."/>
            <person name="Uhlig S."/>
            <person name="Proctor R.H."/>
        </authorList>
    </citation>
    <scope>NUCLEOTIDE SEQUENCE</scope>
    <source>
        <strain evidence="1">NRRL 45417</strain>
    </source>
</reference>
<dbReference type="AlphaFoldDB" id="A0A8H4X4A9"/>
<sequence length="84" mass="9595">MSRDSTIGNNDEYDPRTTFIPCKLVEEKNKKALEEKLLSFFPGGVVMTRTVVGELYKIEGLVLKGSENFNLLKELQKLELVMEE</sequence>
<proteinExistence type="predicted"/>
<evidence type="ECO:0000313" key="2">
    <source>
        <dbReference type="Proteomes" id="UP000604273"/>
    </source>
</evidence>
<organism evidence="1 2">
    <name type="scientific">Fusarium gaditjirri</name>
    <dbReference type="NCBI Taxonomy" id="282569"/>
    <lineage>
        <taxon>Eukaryota</taxon>
        <taxon>Fungi</taxon>
        <taxon>Dikarya</taxon>
        <taxon>Ascomycota</taxon>
        <taxon>Pezizomycotina</taxon>
        <taxon>Sordariomycetes</taxon>
        <taxon>Hypocreomycetidae</taxon>
        <taxon>Hypocreales</taxon>
        <taxon>Nectriaceae</taxon>
        <taxon>Fusarium</taxon>
        <taxon>Fusarium nisikadoi species complex</taxon>
    </lineage>
</organism>
<dbReference type="Proteomes" id="UP000604273">
    <property type="component" value="Unassembled WGS sequence"/>
</dbReference>
<accession>A0A8H4X4A9</accession>
<comment type="caution">
    <text evidence="1">The sequence shown here is derived from an EMBL/GenBank/DDBJ whole genome shotgun (WGS) entry which is preliminary data.</text>
</comment>
<evidence type="ECO:0000313" key="1">
    <source>
        <dbReference type="EMBL" id="KAF4960496.1"/>
    </source>
</evidence>
<dbReference type="EMBL" id="JABFAI010000020">
    <property type="protein sequence ID" value="KAF4960496.1"/>
    <property type="molecule type" value="Genomic_DNA"/>
</dbReference>
<name>A0A8H4X4A9_9HYPO</name>